<dbReference type="EnsemblMetazoa" id="GPAI007549-RA">
    <property type="protein sequence ID" value="GPAI007549-PA"/>
    <property type="gene ID" value="GPAI007549"/>
</dbReference>
<keyword evidence="2" id="KW-1185">Reference proteome</keyword>
<organism evidence="1 2">
    <name type="scientific">Glossina pallidipes</name>
    <name type="common">Tsetse fly</name>
    <dbReference type="NCBI Taxonomy" id="7398"/>
    <lineage>
        <taxon>Eukaryota</taxon>
        <taxon>Metazoa</taxon>
        <taxon>Ecdysozoa</taxon>
        <taxon>Arthropoda</taxon>
        <taxon>Hexapoda</taxon>
        <taxon>Insecta</taxon>
        <taxon>Pterygota</taxon>
        <taxon>Neoptera</taxon>
        <taxon>Endopterygota</taxon>
        <taxon>Diptera</taxon>
        <taxon>Brachycera</taxon>
        <taxon>Muscomorpha</taxon>
        <taxon>Hippoboscoidea</taxon>
        <taxon>Glossinidae</taxon>
        <taxon>Glossina</taxon>
    </lineage>
</organism>
<name>A0A1A9Z944_GLOPL</name>
<evidence type="ECO:0000313" key="2">
    <source>
        <dbReference type="Proteomes" id="UP000092445"/>
    </source>
</evidence>
<reference evidence="2" key="1">
    <citation type="submission" date="2014-03" db="EMBL/GenBank/DDBJ databases">
        <authorList>
            <person name="Aksoy S."/>
            <person name="Warren W."/>
            <person name="Wilson R.K."/>
        </authorList>
    </citation>
    <scope>NUCLEOTIDE SEQUENCE [LARGE SCALE GENOMIC DNA]</scope>
    <source>
        <strain evidence="2">IAEA</strain>
    </source>
</reference>
<sequence>MYAVVPKIIGVTRRMSNIWEKTKGGLIDKLIKSEDLQVTLTRSLNAPVFIGINSQLNLASQA</sequence>
<dbReference type="Proteomes" id="UP000092445">
    <property type="component" value="Unassembled WGS sequence"/>
</dbReference>
<dbReference type="VEuPathDB" id="VectorBase:GPAI007549"/>
<proteinExistence type="predicted"/>
<accession>A0A1A9Z944</accession>
<reference evidence="1" key="2">
    <citation type="submission" date="2020-05" db="UniProtKB">
        <authorList>
            <consortium name="EnsemblMetazoa"/>
        </authorList>
    </citation>
    <scope>IDENTIFICATION</scope>
    <source>
        <strain evidence="1">IAEA</strain>
    </source>
</reference>
<protein>
    <submittedName>
        <fullName evidence="1">Uncharacterized protein</fullName>
    </submittedName>
</protein>
<evidence type="ECO:0000313" key="1">
    <source>
        <dbReference type="EnsemblMetazoa" id="GPAI007549-PA"/>
    </source>
</evidence>
<dbReference type="AlphaFoldDB" id="A0A1A9Z944"/>